<dbReference type="GO" id="GO:0015297">
    <property type="term" value="F:antiporter activity"/>
    <property type="evidence" value="ECO:0007669"/>
    <property type="project" value="InterPro"/>
</dbReference>
<evidence type="ECO:0000256" key="1">
    <source>
        <dbReference type="ARBA" id="ARBA00004651"/>
    </source>
</evidence>
<dbReference type="GO" id="GO:0042910">
    <property type="term" value="F:xenobiotic transmembrane transporter activity"/>
    <property type="evidence" value="ECO:0007669"/>
    <property type="project" value="InterPro"/>
</dbReference>
<accession>A0AAI9K4U1</accession>
<feature type="transmembrane region" description="Helical" evidence="10">
    <location>
        <begin position="174"/>
        <end position="197"/>
    </location>
</feature>
<feature type="transmembrane region" description="Helical" evidence="10">
    <location>
        <begin position="64"/>
        <end position="81"/>
    </location>
</feature>
<comment type="subcellular location">
    <subcellularLocation>
        <location evidence="1">Cell membrane</location>
        <topology evidence="1">Multi-pass membrane protein</topology>
    </subcellularLocation>
</comment>
<organism evidence="11 12">
    <name type="scientific">Coprococcus eutactus</name>
    <dbReference type="NCBI Taxonomy" id="33043"/>
    <lineage>
        <taxon>Bacteria</taxon>
        <taxon>Bacillati</taxon>
        <taxon>Bacillota</taxon>
        <taxon>Clostridia</taxon>
        <taxon>Lachnospirales</taxon>
        <taxon>Lachnospiraceae</taxon>
        <taxon>Coprococcus</taxon>
    </lineage>
</organism>
<dbReference type="Proteomes" id="UP000660047">
    <property type="component" value="Unassembled WGS sequence"/>
</dbReference>
<evidence type="ECO:0000256" key="4">
    <source>
        <dbReference type="ARBA" id="ARBA00022448"/>
    </source>
</evidence>
<keyword evidence="7 10" id="KW-1133">Transmembrane helix</keyword>
<dbReference type="InterPro" id="IPR045070">
    <property type="entry name" value="MATE_MepA-like"/>
</dbReference>
<evidence type="ECO:0000313" key="11">
    <source>
        <dbReference type="EMBL" id="GFO95272.1"/>
    </source>
</evidence>
<dbReference type="GO" id="GO:0005886">
    <property type="term" value="C:plasma membrane"/>
    <property type="evidence" value="ECO:0007669"/>
    <property type="project" value="UniProtKB-SubCell"/>
</dbReference>
<dbReference type="GO" id="GO:0046677">
    <property type="term" value="P:response to antibiotic"/>
    <property type="evidence" value="ECO:0007669"/>
    <property type="project" value="UniProtKB-KW"/>
</dbReference>
<protein>
    <recommendedName>
        <fullName evidence="3">Multidrug export protein MepA</fullName>
    </recommendedName>
</protein>
<feature type="transmembrane region" description="Helical" evidence="10">
    <location>
        <begin position="24"/>
        <end position="44"/>
    </location>
</feature>
<keyword evidence="6 10" id="KW-0812">Transmembrane</keyword>
<feature type="transmembrane region" description="Helical" evidence="10">
    <location>
        <begin position="372"/>
        <end position="390"/>
    </location>
</feature>
<keyword evidence="5" id="KW-1003">Cell membrane</keyword>
<dbReference type="EMBL" id="BLYL01000016">
    <property type="protein sequence ID" value="GFO95272.1"/>
    <property type="molecule type" value="Genomic_DNA"/>
</dbReference>
<dbReference type="CDD" id="cd13143">
    <property type="entry name" value="MATE_MepA_like"/>
    <property type="match status" value="1"/>
</dbReference>
<proteinExistence type="inferred from homology"/>
<reference evidence="11" key="1">
    <citation type="submission" date="2020-06" db="EMBL/GenBank/DDBJ databases">
        <title>Characterization of fructooligosaccharide metabolism and fructooligosaccharide-degrading enzymes in human commensal butyrate producers.</title>
        <authorList>
            <person name="Tanno H."/>
            <person name="Fujii T."/>
            <person name="Hirano K."/>
            <person name="Maeno S."/>
            <person name="Tonozuka T."/>
            <person name="Sakamoto M."/>
            <person name="Ohkuma M."/>
            <person name="Tochio T."/>
            <person name="Endo A."/>
        </authorList>
    </citation>
    <scope>NUCLEOTIDE SEQUENCE</scope>
    <source>
        <strain evidence="11">JCM 31265</strain>
    </source>
</reference>
<feature type="transmembrane region" description="Helical" evidence="10">
    <location>
        <begin position="102"/>
        <end position="125"/>
    </location>
</feature>
<evidence type="ECO:0000313" key="12">
    <source>
        <dbReference type="Proteomes" id="UP000660047"/>
    </source>
</evidence>
<evidence type="ECO:0000256" key="2">
    <source>
        <dbReference type="ARBA" id="ARBA00008417"/>
    </source>
</evidence>
<evidence type="ECO:0000256" key="9">
    <source>
        <dbReference type="ARBA" id="ARBA00023251"/>
    </source>
</evidence>
<dbReference type="RefSeq" id="WP_015534042.1">
    <property type="nucleotide sequence ID" value="NZ_BLYL01000016.1"/>
</dbReference>
<comment type="caution">
    <text evidence="11">The sequence shown here is derived from an EMBL/GenBank/DDBJ whole genome shotgun (WGS) entry which is preliminary data.</text>
</comment>
<dbReference type="Pfam" id="PF01554">
    <property type="entry name" value="MatE"/>
    <property type="match status" value="2"/>
</dbReference>
<gene>
    <name evidence="11" type="ORF">COEU31_23180</name>
</gene>
<dbReference type="InterPro" id="IPR048279">
    <property type="entry name" value="MdtK-like"/>
</dbReference>
<feature type="transmembrane region" description="Helical" evidence="10">
    <location>
        <begin position="203"/>
        <end position="224"/>
    </location>
</feature>
<feature type="transmembrane region" description="Helical" evidence="10">
    <location>
        <begin position="330"/>
        <end position="352"/>
    </location>
</feature>
<sequence length="471" mass="50909">MTSDNTKTNENQNNPLGYENEAHLLTTFAIPCIISMLVTALYNIVDQIFIGHGVGMLGNAATNIAFPLSTACTAISLLLGIGSATSFSLKLGAGDEKKSAEAAGNGICLMAIFGVALFLVTTIFLTPMLKAFGATDKVLPFAQEYTRITAIGFPFLIANTGMSKLIMADGSPRYSMISMLTGAIINTILDPILIFGLDMGMRGAALATITGQIISFAISLRYMFHFKTIHLTRESFVMRGEPCGNIFRFGASACFNQIAMAIVQVVMNNTLSRYGAQSVYGGDIPLACSGIISKVNMIFMAIVIGISQGTQPIIGFNYGAGKYRRVRKTYLLALAAASALSVVAFAAFQIFPRQIISAFGEGSELYFQFSERYFRIYMFLTIVNGIQPVTSNFFNSIGKARLGVFMSLTRQILFLLPLIIIFPIFMGIDGVMYAGPIADGITAIVCGVFTVRELKELTSIDRDAHEKAVKI</sequence>
<dbReference type="InterPro" id="IPR051327">
    <property type="entry name" value="MATE_MepA_subfamily"/>
</dbReference>
<dbReference type="PANTHER" id="PTHR43823:SF3">
    <property type="entry name" value="MULTIDRUG EXPORT PROTEIN MEPA"/>
    <property type="match status" value="1"/>
</dbReference>
<feature type="transmembrane region" description="Helical" evidence="10">
    <location>
        <begin position="297"/>
        <end position="318"/>
    </location>
</feature>
<feature type="transmembrane region" description="Helical" evidence="10">
    <location>
        <begin position="145"/>
        <end position="162"/>
    </location>
</feature>
<keyword evidence="9" id="KW-0046">Antibiotic resistance</keyword>
<dbReference type="PIRSF" id="PIRSF006603">
    <property type="entry name" value="DinF"/>
    <property type="match status" value="1"/>
</dbReference>
<feature type="transmembrane region" description="Helical" evidence="10">
    <location>
        <begin position="245"/>
        <end position="267"/>
    </location>
</feature>
<name>A0AAI9K4U1_9FIRM</name>
<evidence type="ECO:0000256" key="10">
    <source>
        <dbReference type="SAM" id="Phobius"/>
    </source>
</evidence>
<comment type="similarity">
    <text evidence="2">Belongs to the multi antimicrobial extrusion (MATE) (TC 2.A.66.1) family. MepA subfamily.</text>
</comment>
<keyword evidence="8 10" id="KW-0472">Membrane</keyword>
<evidence type="ECO:0000256" key="5">
    <source>
        <dbReference type="ARBA" id="ARBA00022475"/>
    </source>
</evidence>
<feature type="transmembrane region" description="Helical" evidence="10">
    <location>
        <begin position="402"/>
        <end position="425"/>
    </location>
</feature>
<dbReference type="InterPro" id="IPR002528">
    <property type="entry name" value="MATE_fam"/>
</dbReference>
<dbReference type="AlphaFoldDB" id="A0AAI9K4U1"/>
<keyword evidence="4" id="KW-0813">Transport</keyword>
<evidence type="ECO:0000256" key="7">
    <source>
        <dbReference type="ARBA" id="ARBA00022989"/>
    </source>
</evidence>
<evidence type="ECO:0000256" key="8">
    <source>
        <dbReference type="ARBA" id="ARBA00023136"/>
    </source>
</evidence>
<dbReference type="PANTHER" id="PTHR43823">
    <property type="entry name" value="SPORULATION PROTEIN YKVU"/>
    <property type="match status" value="1"/>
</dbReference>
<evidence type="ECO:0000256" key="6">
    <source>
        <dbReference type="ARBA" id="ARBA00022692"/>
    </source>
</evidence>
<evidence type="ECO:0000256" key="3">
    <source>
        <dbReference type="ARBA" id="ARBA00022106"/>
    </source>
</evidence>